<evidence type="ECO:0000259" key="3">
    <source>
        <dbReference type="Pfam" id="PF24320"/>
    </source>
</evidence>
<accession>A0AAD5M9E5</accession>
<evidence type="ECO:0000313" key="4">
    <source>
        <dbReference type="EMBL" id="KAJ0407564.1"/>
    </source>
</evidence>
<dbReference type="InterPro" id="IPR055915">
    <property type="entry name" value="DUF7492"/>
</dbReference>
<evidence type="ECO:0000313" key="5">
    <source>
        <dbReference type="Proteomes" id="UP001209570"/>
    </source>
</evidence>
<feature type="signal peptide" evidence="2">
    <location>
        <begin position="1"/>
        <end position="18"/>
    </location>
</feature>
<protein>
    <recommendedName>
        <fullName evidence="3">DUF7492 domain-containing protein</fullName>
    </recommendedName>
</protein>
<dbReference type="AlphaFoldDB" id="A0AAD5M9E5"/>
<feature type="region of interest" description="Disordered" evidence="1">
    <location>
        <begin position="254"/>
        <end position="369"/>
    </location>
</feature>
<evidence type="ECO:0000256" key="2">
    <source>
        <dbReference type="SAM" id="SignalP"/>
    </source>
</evidence>
<feature type="compositionally biased region" description="Low complexity" evidence="1">
    <location>
        <begin position="258"/>
        <end position="268"/>
    </location>
</feature>
<dbReference type="EMBL" id="JAKCXM010000020">
    <property type="protein sequence ID" value="KAJ0407564.1"/>
    <property type="molecule type" value="Genomic_DNA"/>
</dbReference>
<keyword evidence="2" id="KW-0732">Signal</keyword>
<sequence length="369" mass="39116">MALKAALAVVASLACVHAHSWIDCLDTDRAKLYDRSAEYIFGGSKGNGFCAGYGAGFPGRGVADIGPMYTHKMLKNEIDAGTAVCQRVDANSYQGWRKRLSVAAGVPVYFSYLENGHVSKDKMGRGTKYGIYWTGKPGTRLSSTREMTRDRLVDGKLSDFDDGNCGETLDASGKPSGRAGDGKPCIGQFTVPPSTAPGVYHFVWYWTFFHENENNYVDKDRAKGYFGAAYSTCFEVEVKASDKPSYTFDDALKGQGGAAPASVSAATPAPAPAPAPTPAAPRPTPGKQQQQQQPPSPPAPTTAPTKPPTPAPTPAMRPSPTPAASRPSGKLDFNSYSPDQLADAVSGAKQSPSTPPHRPKGKGKSKFCV</sequence>
<comment type="caution">
    <text evidence="4">The sequence shown here is derived from an EMBL/GenBank/DDBJ whole genome shotgun (WGS) entry which is preliminary data.</text>
</comment>
<gene>
    <name evidence="4" type="ORF">P43SY_006882</name>
</gene>
<feature type="chain" id="PRO_5042141473" description="DUF7492 domain-containing protein" evidence="2">
    <location>
        <begin position="19"/>
        <end position="369"/>
    </location>
</feature>
<proteinExistence type="predicted"/>
<reference evidence="4" key="1">
    <citation type="submission" date="2021-12" db="EMBL/GenBank/DDBJ databases">
        <title>Prjna785345.</title>
        <authorList>
            <person name="Rujirawat T."/>
            <person name="Krajaejun T."/>
        </authorList>
    </citation>
    <scope>NUCLEOTIDE SEQUENCE</scope>
    <source>
        <strain evidence="4">Pi057C3</strain>
    </source>
</reference>
<dbReference type="Pfam" id="PF24320">
    <property type="entry name" value="DUF7492"/>
    <property type="match status" value="1"/>
</dbReference>
<feature type="compositionally biased region" description="Basic residues" evidence="1">
    <location>
        <begin position="357"/>
        <end position="369"/>
    </location>
</feature>
<evidence type="ECO:0000256" key="1">
    <source>
        <dbReference type="SAM" id="MobiDB-lite"/>
    </source>
</evidence>
<feature type="compositionally biased region" description="Pro residues" evidence="1">
    <location>
        <begin position="269"/>
        <end position="284"/>
    </location>
</feature>
<name>A0AAD5M9E5_PYTIN</name>
<dbReference type="Proteomes" id="UP001209570">
    <property type="component" value="Unassembled WGS sequence"/>
</dbReference>
<organism evidence="4 5">
    <name type="scientific">Pythium insidiosum</name>
    <name type="common">Pythiosis disease agent</name>
    <dbReference type="NCBI Taxonomy" id="114742"/>
    <lineage>
        <taxon>Eukaryota</taxon>
        <taxon>Sar</taxon>
        <taxon>Stramenopiles</taxon>
        <taxon>Oomycota</taxon>
        <taxon>Peronosporomycetes</taxon>
        <taxon>Pythiales</taxon>
        <taxon>Pythiaceae</taxon>
        <taxon>Pythium</taxon>
    </lineage>
</organism>
<dbReference type="PROSITE" id="PS51257">
    <property type="entry name" value="PROKAR_LIPOPROTEIN"/>
    <property type="match status" value="1"/>
</dbReference>
<feature type="domain" description="DUF7492" evidence="3">
    <location>
        <begin position="17"/>
        <end position="244"/>
    </location>
</feature>
<keyword evidence="5" id="KW-1185">Reference proteome</keyword>
<feature type="compositionally biased region" description="Pro residues" evidence="1">
    <location>
        <begin position="294"/>
        <end position="321"/>
    </location>
</feature>